<dbReference type="PANTHER" id="PTHR21623:SF2">
    <property type="entry name" value="COILED-COIL DOMAIN-CONTAINING PROTEIN 33"/>
    <property type="match status" value="1"/>
</dbReference>
<dbReference type="Proteomes" id="UP000001593">
    <property type="component" value="Unassembled WGS sequence"/>
</dbReference>
<keyword evidence="3" id="KW-1185">Reference proteome</keyword>
<dbReference type="InterPro" id="IPR039889">
    <property type="entry name" value="CCD33"/>
</dbReference>
<dbReference type="EMBL" id="DS469597">
    <property type="protein sequence ID" value="EDO40023.1"/>
    <property type="molecule type" value="Genomic_DNA"/>
</dbReference>
<evidence type="ECO:0000313" key="2">
    <source>
        <dbReference type="EMBL" id="EDO40023.1"/>
    </source>
</evidence>
<reference evidence="2 3" key="1">
    <citation type="journal article" date="2007" name="Science">
        <title>Sea anemone genome reveals ancestral eumetazoan gene repertoire and genomic organization.</title>
        <authorList>
            <person name="Putnam N.H."/>
            <person name="Srivastava M."/>
            <person name="Hellsten U."/>
            <person name="Dirks B."/>
            <person name="Chapman J."/>
            <person name="Salamov A."/>
            <person name="Terry A."/>
            <person name="Shapiro H."/>
            <person name="Lindquist E."/>
            <person name="Kapitonov V.V."/>
            <person name="Jurka J."/>
            <person name="Genikhovich G."/>
            <person name="Grigoriev I.V."/>
            <person name="Lucas S.M."/>
            <person name="Steele R.E."/>
            <person name="Finnerty J.R."/>
            <person name="Technau U."/>
            <person name="Martindale M.Q."/>
            <person name="Rokhsar D.S."/>
        </authorList>
    </citation>
    <scope>NUCLEOTIDE SEQUENCE [LARGE SCALE GENOMIC DNA]</scope>
    <source>
        <strain evidence="3">CH2 X CH6</strain>
    </source>
</reference>
<dbReference type="PhylomeDB" id="A7S894"/>
<accession>A7S894</accession>
<organism evidence="2 3">
    <name type="scientific">Nematostella vectensis</name>
    <name type="common">Starlet sea anemone</name>
    <dbReference type="NCBI Taxonomy" id="45351"/>
    <lineage>
        <taxon>Eukaryota</taxon>
        <taxon>Metazoa</taxon>
        <taxon>Cnidaria</taxon>
        <taxon>Anthozoa</taxon>
        <taxon>Hexacorallia</taxon>
        <taxon>Actiniaria</taxon>
        <taxon>Edwardsiidae</taxon>
        <taxon>Nematostella</taxon>
    </lineage>
</organism>
<name>A7S894_NEMVE</name>
<feature type="compositionally biased region" description="Pro residues" evidence="1">
    <location>
        <begin position="1"/>
        <end position="13"/>
    </location>
</feature>
<gene>
    <name evidence="2" type="ORF">NEMVEDRAFT_v1g208323</name>
</gene>
<evidence type="ECO:0000313" key="3">
    <source>
        <dbReference type="Proteomes" id="UP000001593"/>
    </source>
</evidence>
<evidence type="ECO:0000256" key="1">
    <source>
        <dbReference type="SAM" id="MobiDB-lite"/>
    </source>
</evidence>
<dbReference type="InParanoid" id="A7S894"/>
<dbReference type="AlphaFoldDB" id="A7S894"/>
<dbReference type="PANTHER" id="PTHR21623">
    <property type="entry name" value="SPERIOLIN-BINDING FACTOR"/>
    <property type="match status" value="1"/>
</dbReference>
<feature type="region of interest" description="Disordered" evidence="1">
    <location>
        <begin position="1"/>
        <end position="23"/>
    </location>
</feature>
<protein>
    <submittedName>
        <fullName evidence="2">Uncharacterized protein</fullName>
    </submittedName>
</protein>
<dbReference type="HOGENOM" id="CLU_1062845_0_0_1"/>
<sequence length="262" mass="29237">MAGPGPGPAPSNPAPIADQKNEKEKELIKLQEAHESQQILLQKLQTCAKLDILVVIALFAVEKCVPNSSGHLSQTLIDENTRLREELVRHKSKVQKYKTLQETCKKQEKTCAKLDILVVIALFAVEKCVPNSSGHLSQTLIDENTRLREELVRHKGLLKEAESMQASTRESTLLLSGAGMGDEERLGLLHKLEKAEGRILGLEKQMTESARKWAKEKADLQMRLNELTLSQQTGYKNSFSAFDVRQIQTGYTNSFSAFNGKL</sequence>
<proteinExistence type="predicted"/>